<evidence type="ECO:0000256" key="2">
    <source>
        <dbReference type="ARBA" id="ARBA00022527"/>
    </source>
</evidence>
<dbReference type="AlphaFoldDB" id="J3MLN0"/>
<keyword evidence="8" id="KW-0418">Kinase</keyword>
<feature type="binding site" evidence="13">
    <location>
        <position position="367"/>
    </location>
    <ligand>
        <name>ATP</name>
        <dbReference type="ChEBI" id="CHEBI:30616"/>
    </ligand>
</feature>
<keyword evidence="10" id="KW-1133">Transmembrane helix</keyword>
<dbReference type="eggNOG" id="ENOG502QWDY">
    <property type="taxonomic scope" value="Eukaryota"/>
</dbReference>
<dbReference type="InterPro" id="IPR002902">
    <property type="entry name" value="GNK2"/>
</dbReference>
<dbReference type="GO" id="GO:0005524">
    <property type="term" value="F:ATP binding"/>
    <property type="evidence" value="ECO:0007669"/>
    <property type="project" value="UniProtKB-UniRule"/>
</dbReference>
<feature type="signal peptide" evidence="14">
    <location>
        <begin position="1"/>
        <end position="23"/>
    </location>
</feature>
<name>J3MLN0_ORYBR</name>
<dbReference type="FunFam" id="3.30.200.20:FF:000142">
    <property type="entry name" value="Cysteine-rich receptor-like protein kinase 10"/>
    <property type="match status" value="1"/>
</dbReference>
<keyword evidence="9 13" id="KW-0067">ATP-binding</keyword>
<sequence length="654" mass="71662">MACRLILSVAIVAVALLVRRSAGYPWALCDDGTGSNFPARRSTYLANINLVAATLPRNASASPDLFATADYIGAAPNQVSALALCRGDATPSSCLSCLTQAFRDLPNTCAYNRVATIFYDSCLLSYSNASIFPSDFSAKIPAYGNRDSGSVMTEAAQFNRVMATLVNATADYAAYNSTRRYASGEADFNQEFPKLYSWAQCTPDLTPARCRRCLAQITGRYIPQLENYTGGFVRAVRCSFQYSTSPFLDGPMLVQLPGSPPPAQAPAAGGAPSETMRKIAVATVAAVLTISATCFYAWRKAKRTSAKALQSYPTSADDIQNICSLHLDLSVLRVATDDFAEHNKLGEGGFGVVYKGILPEGQRIAVKRLSQTSRQGIAELKTEILLVAKVNHKNLARLVGFCLESHDKLLVYEYMSNRSLDTILFDSTKKKELDWGKRLKIIDGIARGLQYLHEESQMKIVHRDLKASNILLDSAYNPKISDFGLAKIFAGDQSHIVTYCIVGTYGYMSPEYAMHGKYSIKSDVFSFGVLVLEIVTGRRNWDFCDSEQDADLINDVWEHWTREKAIELIDPSLTNDCPIDQLLKCIHIGLLCVQQKPSDRPVMSAVNFMLSSKTVDRLPSVSRPAFCRQQTSANSIKVSSNGLAGQNSNPEVIG</sequence>
<keyword evidence="6" id="KW-0677">Repeat</keyword>
<evidence type="ECO:0000256" key="12">
    <source>
        <dbReference type="ARBA" id="ARBA00023180"/>
    </source>
</evidence>
<feature type="domain" description="Protein kinase" evidence="15">
    <location>
        <begin position="339"/>
        <end position="615"/>
    </location>
</feature>
<keyword evidence="18" id="KW-1185">Reference proteome</keyword>
<dbReference type="SMART" id="SM00220">
    <property type="entry name" value="S_TKc"/>
    <property type="match status" value="1"/>
</dbReference>
<evidence type="ECO:0000256" key="5">
    <source>
        <dbReference type="ARBA" id="ARBA00022729"/>
    </source>
</evidence>
<dbReference type="HOGENOM" id="CLU_000288_35_7_1"/>
<dbReference type="Gramene" id="OB07G23120.1">
    <property type="protein sequence ID" value="OB07G23120.1"/>
    <property type="gene ID" value="OB07G23120"/>
</dbReference>
<dbReference type="InterPro" id="IPR017441">
    <property type="entry name" value="Protein_kinase_ATP_BS"/>
</dbReference>
<evidence type="ECO:0000256" key="6">
    <source>
        <dbReference type="ARBA" id="ARBA00022737"/>
    </source>
</evidence>
<feature type="chain" id="PRO_5003775100" evidence="14">
    <location>
        <begin position="24"/>
        <end position="654"/>
    </location>
</feature>
<dbReference type="OMA" id="IYCERRT"/>
<organism evidence="17">
    <name type="scientific">Oryza brachyantha</name>
    <name type="common">malo sina</name>
    <dbReference type="NCBI Taxonomy" id="4533"/>
    <lineage>
        <taxon>Eukaryota</taxon>
        <taxon>Viridiplantae</taxon>
        <taxon>Streptophyta</taxon>
        <taxon>Embryophyta</taxon>
        <taxon>Tracheophyta</taxon>
        <taxon>Spermatophyta</taxon>
        <taxon>Magnoliopsida</taxon>
        <taxon>Liliopsida</taxon>
        <taxon>Poales</taxon>
        <taxon>Poaceae</taxon>
        <taxon>BOP clade</taxon>
        <taxon>Oryzoideae</taxon>
        <taxon>Oryzeae</taxon>
        <taxon>Oryzinae</taxon>
        <taxon>Oryza</taxon>
    </lineage>
</organism>
<dbReference type="Pfam" id="PF01657">
    <property type="entry name" value="Stress-antifung"/>
    <property type="match status" value="2"/>
</dbReference>
<dbReference type="CDD" id="cd23509">
    <property type="entry name" value="Gnk2-like"/>
    <property type="match status" value="2"/>
</dbReference>
<evidence type="ECO:0000256" key="11">
    <source>
        <dbReference type="ARBA" id="ARBA00023136"/>
    </source>
</evidence>
<dbReference type="InterPro" id="IPR038408">
    <property type="entry name" value="GNK2_sf"/>
</dbReference>
<dbReference type="InterPro" id="IPR011009">
    <property type="entry name" value="Kinase-like_dom_sf"/>
</dbReference>
<dbReference type="InterPro" id="IPR001245">
    <property type="entry name" value="Ser-Thr/Tyr_kinase_cat_dom"/>
</dbReference>
<evidence type="ECO:0000256" key="14">
    <source>
        <dbReference type="SAM" id="SignalP"/>
    </source>
</evidence>
<keyword evidence="2" id="KW-0723">Serine/threonine-protein kinase</keyword>
<feature type="domain" description="Gnk2-homologous" evidence="16">
    <location>
        <begin position="139"/>
        <end position="247"/>
    </location>
</feature>
<dbReference type="PROSITE" id="PS51473">
    <property type="entry name" value="GNK2"/>
    <property type="match status" value="2"/>
</dbReference>
<feature type="domain" description="Gnk2-homologous" evidence="16">
    <location>
        <begin position="24"/>
        <end position="131"/>
    </location>
</feature>
<evidence type="ECO:0000256" key="8">
    <source>
        <dbReference type="ARBA" id="ARBA00022777"/>
    </source>
</evidence>
<evidence type="ECO:0000256" key="10">
    <source>
        <dbReference type="ARBA" id="ARBA00022989"/>
    </source>
</evidence>
<dbReference type="FunFam" id="1.10.510.10:FF:000129">
    <property type="entry name" value="cysteine-rich receptor-like protein kinase 10"/>
    <property type="match status" value="1"/>
</dbReference>
<protein>
    <submittedName>
        <fullName evidence="17">Uncharacterized protein</fullName>
    </submittedName>
</protein>
<reference evidence="17" key="2">
    <citation type="submission" date="2013-04" db="UniProtKB">
        <authorList>
            <consortium name="EnsemblPlants"/>
        </authorList>
    </citation>
    <scope>IDENTIFICATION</scope>
</reference>
<evidence type="ECO:0000256" key="3">
    <source>
        <dbReference type="ARBA" id="ARBA00022679"/>
    </source>
</evidence>
<keyword evidence="11" id="KW-0472">Membrane</keyword>
<dbReference type="CDD" id="cd14066">
    <property type="entry name" value="STKc_IRAK"/>
    <property type="match status" value="1"/>
</dbReference>
<dbReference type="EnsemblPlants" id="OB07G23120.1">
    <property type="protein sequence ID" value="OB07G23120.1"/>
    <property type="gene ID" value="OB07G23120"/>
</dbReference>
<dbReference type="Gene3D" id="3.30.200.20">
    <property type="entry name" value="Phosphorylase Kinase, domain 1"/>
    <property type="match status" value="1"/>
</dbReference>
<dbReference type="Gene3D" id="1.10.510.10">
    <property type="entry name" value="Transferase(Phosphotransferase) domain 1"/>
    <property type="match status" value="1"/>
</dbReference>
<dbReference type="SUPFAM" id="SSF56112">
    <property type="entry name" value="Protein kinase-like (PK-like)"/>
    <property type="match status" value="1"/>
</dbReference>
<evidence type="ECO:0000259" key="16">
    <source>
        <dbReference type="PROSITE" id="PS51473"/>
    </source>
</evidence>
<accession>J3MLN0</accession>
<dbReference type="InterPro" id="IPR000719">
    <property type="entry name" value="Prot_kinase_dom"/>
</dbReference>
<evidence type="ECO:0000256" key="4">
    <source>
        <dbReference type="ARBA" id="ARBA00022692"/>
    </source>
</evidence>
<dbReference type="Gene3D" id="3.30.430.20">
    <property type="entry name" value="Gnk2 domain, C-X8-C-X2-C motif"/>
    <property type="match status" value="2"/>
</dbReference>
<dbReference type="PANTHER" id="PTHR27002">
    <property type="entry name" value="RECEPTOR-LIKE SERINE/THREONINE-PROTEIN KINASE SD1-8"/>
    <property type="match status" value="1"/>
</dbReference>
<dbReference type="GO" id="GO:0004674">
    <property type="term" value="F:protein serine/threonine kinase activity"/>
    <property type="evidence" value="ECO:0007669"/>
    <property type="project" value="UniProtKB-KW"/>
</dbReference>
<dbReference type="InterPro" id="IPR008271">
    <property type="entry name" value="Ser/Thr_kinase_AS"/>
</dbReference>
<dbReference type="PROSITE" id="PS50011">
    <property type="entry name" value="PROTEIN_KINASE_DOM"/>
    <property type="match status" value="1"/>
</dbReference>
<dbReference type="GO" id="GO:0005886">
    <property type="term" value="C:plasma membrane"/>
    <property type="evidence" value="ECO:0007669"/>
    <property type="project" value="TreeGrafter"/>
</dbReference>
<keyword evidence="7 13" id="KW-0547">Nucleotide-binding</keyword>
<evidence type="ECO:0000256" key="1">
    <source>
        <dbReference type="ARBA" id="ARBA00004167"/>
    </source>
</evidence>
<keyword evidence="4" id="KW-0812">Transmembrane</keyword>
<evidence type="ECO:0000313" key="18">
    <source>
        <dbReference type="Proteomes" id="UP000006038"/>
    </source>
</evidence>
<dbReference type="PANTHER" id="PTHR27002:SF423">
    <property type="entry name" value="CYSTEINE-RICH RECEPTOR-LIKE PROTEIN KINASE 10"/>
    <property type="match status" value="1"/>
</dbReference>
<dbReference type="PROSITE" id="PS00107">
    <property type="entry name" value="PROTEIN_KINASE_ATP"/>
    <property type="match status" value="1"/>
</dbReference>
<dbReference type="GO" id="GO:0006950">
    <property type="term" value="P:response to stress"/>
    <property type="evidence" value="ECO:0007669"/>
    <property type="project" value="UniProtKB-ARBA"/>
</dbReference>
<reference evidence="17" key="1">
    <citation type="journal article" date="2013" name="Nat. Commun.">
        <title>Whole-genome sequencing of Oryza brachyantha reveals mechanisms underlying Oryza genome evolution.</title>
        <authorList>
            <person name="Chen J."/>
            <person name="Huang Q."/>
            <person name="Gao D."/>
            <person name="Wang J."/>
            <person name="Lang Y."/>
            <person name="Liu T."/>
            <person name="Li B."/>
            <person name="Bai Z."/>
            <person name="Luis Goicoechea J."/>
            <person name="Liang C."/>
            <person name="Chen C."/>
            <person name="Zhang W."/>
            <person name="Sun S."/>
            <person name="Liao Y."/>
            <person name="Zhang X."/>
            <person name="Yang L."/>
            <person name="Song C."/>
            <person name="Wang M."/>
            <person name="Shi J."/>
            <person name="Liu G."/>
            <person name="Liu J."/>
            <person name="Zhou H."/>
            <person name="Zhou W."/>
            <person name="Yu Q."/>
            <person name="An N."/>
            <person name="Chen Y."/>
            <person name="Cai Q."/>
            <person name="Wang B."/>
            <person name="Liu B."/>
            <person name="Min J."/>
            <person name="Huang Y."/>
            <person name="Wu H."/>
            <person name="Li Z."/>
            <person name="Zhang Y."/>
            <person name="Yin Y."/>
            <person name="Song W."/>
            <person name="Jiang J."/>
            <person name="Jackson S.A."/>
            <person name="Wing R.A."/>
            <person name="Wang J."/>
            <person name="Chen M."/>
        </authorList>
    </citation>
    <scope>NUCLEOTIDE SEQUENCE [LARGE SCALE GENOMIC DNA]</scope>
    <source>
        <strain evidence="17">cv. IRGC 101232</strain>
    </source>
</reference>
<keyword evidence="12" id="KW-0325">Glycoprotein</keyword>
<comment type="subcellular location">
    <subcellularLocation>
        <location evidence="1">Membrane</location>
        <topology evidence="1">Single-pass membrane protein</topology>
    </subcellularLocation>
</comment>
<evidence type="ECO:0000256" key="7">
    <source>
        <dbReference type="ARBA" id="ARBA00022741"/>
    </source>
</evidence>
<evidence type="ECO:0000259" key="15">
    <source>
        <dbReference type="PROSITE" id="PS50011"/>
    </source>
</evidence>
<evidence type="ECO:0000256" key="13">
    <source>
        <dbReference type="PROSITE-ProRule" id="PRU10141"/>
    </source>
</evidence>
<dbReference type="PROSITE" id="PS00108">
    <property type="entry name" value="PROTEIN_KINASE_ST"/>
    <property type="match status" value="1"/>
</dbReference>
<evidence type="ECO:0000313" key="17">
    <source>
        <dbReference type="EnsemblPlants" id="OB07G23120.1"/>
    </source>
</evidence>
<keyword evidence="3" id="KW-0808">Transferase</keyword>
<dbReference type="Pfam" id="PF07714">
    <property type="entry name" value="PK_Tyr_Ser-Thr"/>
    <property type="match status" value="1"/>
</dbReference>
<evidence type="ECO:0000256" key="9">
    <source>
        <dbReference type="ARBA" id="ARBA00022840"/>
    </source>
</evidence>
<dbReference type="Proteomes" id="UP000006038">
    <property type="component" value="Chromosome 7"/>
</dbReference>
<keyword evidence="5 14" id="KW-0732">Signal</keyword>
<proteinExistence type="predicted"/>